<keyword evidence="1" id="KW-0472">Membrane</keyword>
<sequence length="47" mass="5336">MVQSLKRHSAHALFGVYCFLGFFFFGRVHVINRANQHCLHSGSGVMQ</sequence>
<dbReference type="Proteomes" id="UP001162483">
    <property type="component" value="Unassembled WGS sequence"/>
</dbReference>
<proteinExistence type="predicted"/>
<name>A0ABN9FGQ8_9NEOB</name>
<organism evidence="2 3">
    <name type="scientific">Staurois parvus</name>
    <dbReference type="NCBI Taxonomy" id="386267"/>
    <lineage>
        <taxon>Eukaryota</taxon>
        <taxon>Metazoa</taxon>
        <taxon>Chordata</taxon>
        <taxon>Craniata</taxon>
        <taxon>Vertebrata</taxon>
        <taxon>Euteleostomi</taxon>
        <taxon>Amphibia</taxon>
        <taxon>Batrachia</taxon>
        <taxon>Anura</taxon>
        <taxon>Neobatrachia</taxon>
        <taxon>Ranoidea</taxon>
        <taxon>Ranidae</taxon>
        <taxon>Staurois</taxon>
    </lineage>
</organism>
<keyword evidence="1" id="KW-1133">Transmembrane helix</keyword>
<evidence type="ECO:0000313" key="2">
    <source>
        <dbReference type="EMBL" id="CAI9596201.1"/>
    </source>
</evidence>
<reference evidence="2" key="1">
    <citation type="submission" date="2023-05" db="EMBL/GenBank/DDBJ databases">
        <authorList>
            <person name="Stuckert A."/>
        </authorList>
    </citation>
    <scope>NUCLEOTIDE SEQUENCE</scope>
</reference>
<evidence type="ECO:0000313" key="3">
    <source>
        <dbReference type="Proteomes" id="UP001162483"/>
    </source>
</evidence>
<evidence type="ECO:0000256" key="1">
    <source>
        <dbReference type="SAM" id="Phobius"/>
    </source>
</evidence>
<dbReference type="EMBL" id="CATNWA010016893">
    <property type="protein sequence ID" value="CAI9596201.1"/>
    <property type="molecule type" value="Genomic_DNA"/>
</dbReference>
<feature type="non-terminal residue" evidence="2">
    <location>
        <position position="47"/>
    </location>
</feature>
<feature type="transmembrane region" description="Helical" evidence="1">
    <location>
        <begin position="12"/>
        <end position="30"/>
    </location>
</feature>
<comment type="caution">
    <text evidence="2">The sequence shown here is derived from an EMBL/GenBank/DDBJ whole genome shotgun (WGS) entry which is preliminary data.</text>
</comment>
<gene>
    <name evidence="2" type="ORF">SPARVUS_LOCUS12035203</name>
</gene>
<accession>A0ABN9FGQ8</accession>
<keyword evidence="3" id="KW-1185">Reference proteome</keyword>
<keyword evidence="1" id="KW-0812">Transmembrane</keyword>
<protein>
    <submittedName>
        <fullName evidence="2">Uncharacterized protein</fullName>
    </submittedName>
</protein>